<comment type="similarity">
    <text evidence="1 3">Belongs to the short-chain dehydrogenases/reductases (SDR) family.</text>
</comment>
<dbReference type="AlphaFoldDB" id="A0A553JNT7"/>
<dbReference type="CDD" id="cd05233">
    <property type="entry name" value="SDR_c"/>
    <property type="match status" value="1"/>
</dbReference>
<name>A0A553JNT7_SHEHA</name>
<dbReference type="PRINTS" id="PR00081">
    <property type="entry name" value="GDHRDH"/>
</dbReference>
<dbReference type="Gene3D" id="3.40.50.720">
    <property type="entry name" value="NAD(P)-binding Rossmann-like Domain"/>
    <property type="match status" value="1"/>
</dbReference>
<evidence type="ECO:0000256" key="2">
    <source>
        <dbReference type="ARBA" id="ARBA00023002"/>
    </source>
</evidence>
<dbReference type="Pfam" id="PF00106">
    <property type="entry name" value="adh_short"/>
    <property type="match status" value="1"/>
</dbReference>
<dbReference type="PANTHER" id="PTHR42901">
    <property type="entry name" value="ALCOHOL DEHYDROGENASE"/>
    <property type="match status" value="1"/>
</dbReference>
<evidence type="ECO:0000313" key="5">
    <source>
        <dbReference type="Proteomes" id="UP000318126"/>
    </source>
</evidence>
<dbReference type="PANTHER" id="PTHR42901:SF1">
    <property type="entry name" value="ALCOHOL DEHYDROGENASE"/>
    <property type="match status" value="1"/>
</dbReference>
<dbReference type="InterPro" id="IPR036291">
    <property type="entry name" value="NAD(P)-bd_dom_sf"/>
</dbReference>
<accession>A0A553JNT7</accession>
<dbReference type="Proteomes" id="UP000318126">
    <property type="component" value="Unassembled WGS sequence"/>
</dbReference>
<dbReference type="InterPro" id="IPR002347">
    <property type="entry name" value="SDR_fam"/>
</dbReference>
<protein>
    <submittedName>
        <fullName evidence="4">SDR family NAD(P)-dependent oxidoreductase</fullName>
    </submittedName>
</protein>
<reference evidence="5" key="1">
    <citation type="submission" date="2019-07" db="EMBL/GenBank/DDBJ databases">
        <title>Shewanella sp. YLB-08 draft genomic sequence.</title>
        <authorList>
            <person name="Yu L."/>
        </authorList>
    </citation>
    <scope>NUCLEOTIDE SEQUENCE [LARGE SCALE GENOMIC DNA]</scope>
    <source>
        <strain evidence="5">JCM 20706</strain>
    </source>
</reference>
<dbReference type="EMBL" id="VKGK01000013">
    <property type="protein sequence ID" value="TRY14103.1"/>
    <property type="molecule type" value="Genomic_DNA"/>
</dbReference>
<dbReference type="PIRSF" id="PIRSF000126">
    <property type="entry name" value="11-beta-HSD1"/>
    <property type="match status" value="1"/>
</dbReference>
<keyword evidence="5" id="KW-1185">Reference proteome</keyword>
<sequence length="237" mass="25078">MSKLALVTGGSRGIGYAIAEKLAQMGFNLILIAKTDTNLLSAKHDLLQSNPNIRVDTVAVDFADSAAVEIAALTLTQNHPQIDILVNSAGVLSIEFEHASAATLTSLFSINCISTMVLTNAIAAQMKRSRTGHIINIASLAGKTHLPKIGAYAATKAALISYSESLYKSLLPHDVKVSCLSPSVVNTEMTNDGRIANQDKIQTEEIVNAVIFILSLGKGAQLPQLDIDCTPIALAQL</sequence>
<keyword evidence="2" id="KW-0560">Oxidoreductase</keyword>
<dbReference type="SUPFAM" id="SSF51735">
    <property type="entry name" value="NAD(P)-binding Rossmann-fold domains"/>
    <property type="match status" value="1"/>
</dbReference>
<evidence type="ECO:0000256" key="1">
    <source>
        <dbReference type="ARBA" id="ARBA00006484"/>
    </source>
</evidence>
<gene>
    <name evidence="4" type="ORF">FN961_12275</name>
</gene>
<dbReference type="PRINTS" id="PR00080">
    <property type="entry name" value="SDRFAMILY"/>
</dbReference>
<evidence type="ECO:0000313" key="4">
    <source>
        <dbReference type="EMBL" id="TRY14103.1"/>
    </source>
</evidence>
<dbReference type="GO" id="GO:0016491">
    <property type="term" value="F:oxidoreductase activity"/>
    <property type="evidence" value="ECO:0007669"/>
    <property type="project" value="UniProtKB-KW"/>
</dbReference>
<dbReference type="OrthoDB" id="9810734at2"/>
<dbReference type="RefSeq" id="WP_144040467.1">
    <property type="nucleotide sequence ID" value="NZ_BMPL01000013.1"/>
</dbReference>
<proteinExistence type="inferred from homology"/>
<evidence type="ECO:0000256" key="3">
    <source>
        <dbReference type="RuleBase" id="RU000363"/>
    </source>
</evidence>
<organism evidence="4 5">
    <name type="scientific">Shewanella hanedai</name>
    <name type="common">Alteromonas hanedai</name>
    <dbReference type="NCBI Taxonomy" id="25"/>
    <lineage>
        <taxon>Bacteria</taxon>
        <taxon>Pseudomonadati</taxon>
        <taxon>Pseudomonadota</taxon>
        <taxon>Gammaproteobacteria</taxon>
        <taxon>Alteromonadales</taxon>
        <taxon>Shewanellaceae</taxon>
        <taxon>Shewanella</taxon>
    </lineage>
</organism>
<comment type="caution">
    <text evidence="4">The sequence shown here is derived from an EMBL/GenBank/DDBJ whole genome shotgun (WGS) entry which is preliminary data.</text>
</comment>